<dbReference type="EMBL" id="UGPW01000001">
    <property type="protein sequence ID" value="STY88004.1"/>
    <property type="molecule type" value="Genomic_DNA"/>
</dbReference>
<dbReference type="RefSeq" id="WP_084260708.1">
    <property type="nucleotide sequence ID" value="NZ_CP011158.1"/>
</dbReference>
<sequence length="114" mass="12433">MIAFALIILTFIIASIFHGLTGIGVTPTTTALASSYPMSHVLVLTVIPCLIVNLVVFLDGGRIVYYLKKYWLLVLTSFVGSFIGTKLVFIIASHHLLVALGLLLSVMLPCSLWR</sequence>
<accession>A0A378PML2</accession>
<name>A0A378PML2_9GAMM</name>
<keyword evidence="1" id="KW-1133">Transmembrane helix</keyword>
<evidence type="ECO:0000313" key="3">
    <source>
        <dbReference type="Proteomes" id="UP000255102"/>
    </source>
</evidence>
<organism evidence="2 3">
    <name type="scientific">Moraxella ovis</name>
    <dbReference type="NCBI Taxonomy" id="29433"/>
    <lineage>
        <taxon>Bacteria</taxon>
        <taxon>Pseudomonadati</taxon>
        <taxon>Pseudomonadota</taxon>
        <taxon>Gammaproteobacteria</taxon>
        <taxon>Moraxellales</taxon>
        <taxon>Moraxellaceae</taxon>
        <taxon>Moraxella</taxon>
    </lineage>
</organism>
<protein>
    <submittedName>
        <fullName evidence="2">Uncharacterized protein</fullName>
    </submittedName>
</protein>
<reference evidence="2 3" key="1">
    <citation type="submission" date="2018-06" db="EMBL/GenBank/DDBJ databases">
        <authorList>
            <consortium name="Pathogen Informatics"/>
            <person name="Doyle S."/>
        </authorList>
    </citation>
    <scope>NUCLEOTIDE SEQUENCE [LARGE SCALE GENOMIC DNA]</scope>
    <source>
        <strain evidence="2 3">NCTC11227</strain>
    </source>
</reference>
<proteinExistence type="predicted"/>
<feature type="transmembrane region" description="Helical" evidence="1">
    <location>
        <begin position="38"/>
        <end position="58"/>
    </location>
</feature>
<feature type="transmembrane region" description="Helical" evidence="1">
    <location>
        <begin position="96"/>
        <end position="113"/>
    </location>
</feature>
<evidence type="ECO:0000313" key="2">
    <source>
        <dbReference type="EMBL" id="STY88004.1"/>
    </source>
</evidence>
<keyword evidence="1" id="KW-0472">Membrane</keyword>
<dbReference type="Proteomes" id="UP000255102">
    <property type="component" value="Unassembled WGS sequence"/>
</dbReference>
<gene>
    <name evidence="2" type="ORF">NCTC11227_02033</name>
</gene>
<keyword evidence="1" id="KW-0812">Transmembrane</keyword>
<evidence type="ECO:0000256" key="1">
    <source>
        <dbReference type="SAM" id="Phobius"/>
    </source>
</evidence>
<feature type="transmembrane region" description="Helical" evidence="1">
    <location>
        <begin position="70"/>
        <end position="90"/>
    </location>
</feature>
<dbReference type="AlphaFoldDB" id="A0A378PML2"/>